<protein>
    <submittedName>
        <fullName evidence="1">Uncharacterized protein</fullName>
    </submittedName>
</protein>
<comment type="caution">
    <text evidence="1">The sequence shown here is derived from an EMBL/GenBank/DDBJ whole genome shotgun (WGS) entry which is preliminary data.</text>
</comment>
<dbReference type="AlphaFoldDB" id="A0A0D0RTV1"/>
<sequence>MCGLPYRISFHIHHLESLPDPEINRPGQKRVGMQVNHFHPVRPRPRFQQTV</sequence>
<evidence type="ECO:0000313" key="2">
    <source>
        <dbReference type="Proteomes" id="UP000032210"/>
    </source>
</evidence>
<dbReference type="Proteomes" id="UP000032210">
    <property type="component" value="Unassembled WGS sequence"/>
</dbReference>
<proteinExistence type="predicted"/>
<organism evidence="1 2">
    <name type="scientific">Pseudomonas fluorescens</name>
    <dbReference type="NCBI Taxonomy" id="294"/>
    <lineage>
        <taxon>Bacteria</taxon>
        <taxon>Pseudomonadati</taxon>
        <taxon>Pseudomonadota</taxon>
        <taxon>Gammaproteobacteria</taxon>
        <taxon>Pseudomonadales</taxon>
        <taxon>Pseudomonadaceae</taxon>
        <taxon>Pseudomonas</taxon>
    </lineage>
</organism>
<evidence type="ECO:0000313" key="1">
    <source>
        <dbReference type="EMBL" id="KIR23007.1"/>
    </source>
</evidence>
<dbReference type="EMBL" id="JXCQ01000009">
    <property type="protein sequence ID" value="KIR23007.1"/>
    <property type="molecule type" value="Genomic_DNA"/>
</dbReference>
<accession>A0A0D0RTV1</accession>
<gene>
    <name evidence="1" type="ORF">PFLU3_14190</name>
</gene>
<name>A0A0D0RTV1_PSEFL</name>
<reference evidence="1 2" key="1">
    <citation type="submission" date="2015-01" db="EMBL/GenBank/DDBJ databases">
        <title>Genome sequence of the beneficial rhizobacterium Pseudomonas fluorescens 2-79.</title>
        <authorList>
            <person name="Thuermer A."/>
            <person name="Daniel R."/>
        </authorList>
    </citation>
    <scope>NUCLEOTIDE SEQUENCE [LARGE SCALE GENOMIC DNA]</scope>
    <source>
        <strain evidence="1 2">2-79</strain>
    </source>
</reference>